<dbReference type="Proteomes" id="UP000019460">
    <property type="component" value="Unassembled WGS sequence"/>
</dbReference>
<protein>
    <recommendedName>
        <fullName evidence="1">NERD domain-containing protein</fullName>
    </recommendedName>
</protein>
<dbReference type="GO" id="GO:0000725">
    <property type="term" value="P:recombinational repair"/>
    <property type="evidence" value="ECO:0007669"/>
    <property type="project" value="TreeGrafter"/>
</dbReference>
<dbReference type="InterPro" id="IPR027417">
    <property type="entry name" value="P-loop_NTPase"/>
</dbReference>
<gene>
    <name evidence="2" type="ORF">D779_3586</name>
</gene>
<organism evidence="2 3">
    <name type="scientific">Imhoffiella purpurea</name>
    <dbReference type="NCBI Taxonomy" id="1249627"/>
    <lineage>
        <taxon>Bacteria</taxon>
        <taxon>Pseudomonadati</taxon>
        <taxon>Pseudomonadota</taxon>
        <taxon>Gammaproteobacteria</taxon>
        <taxon>Chromatiales</taxon>
        <taxon>Chromatiaceae</taxon>
        <taxon>Imhoffiella</taxon>
    </lineage>
</organism>
<feature type="domain" description="NERD" evidence="1">
    <location>
        <begin position="21"/>
        <end position="120"/>
    </location>
</feature>
<dbReference type="GO" id="GO:0033202">
    <property type="term" value="C:DNA helicase complex"/>
    <property type="evidence" value="ECO:0007669"/>
    <property type="project" value="TreeGrafter"/>
</dbReference>
<comment type="caution">
    <text evidence="2">The sequence shown here is derived from an EMBL/GenBank/DDBJ whole genome shotgun (WGS) entry which is preliminary data.</text>
</comment>
<evidence type="ECO:0000313" key="2">
    <source>
        <dbReference type="EMBL" id="EXJ13583.1"/>
    </source>
</evidence>
<reference evidence="2 3" key="1">
    <citation type="submission" date="2012-11" db="EMBL/GenBank/DDBJ databases">
        <title>Genome assembly of Thiorhodococcus sp. AK35.</title>
        <authorList>
            <person name="Nupur N."/>
            <person name="Khatri I."/>
            <person name="Subramanian S."/>
            <person name="Pinnaka A."/>
        </authorList>
    </citation>
    <scope>NUCLEOTIDE SEQUENCE [LARGE SCALE GENOMIC DNA]</scope>
    <source>
        <strain evidence="2 3">AK35</strain>
    </source>
</reference>
<dbReference type="Pfam" id="PF08378">
    <property type="entry name" value="NERD"/>
    <property type="match status" value="1"/>
</dbReference>
<dbReference type="PANTHER" id="PTHR11070:SF59">
    <property type="entry name" value="DNA 3'-5' HELICASE"/>
    <property type="match status" value="1"/>
</dbReference>
<dbReference type="STRING" id="1249627.D779_3586"/>
<dbReference type="EMBL" id="AONC01000063">
    <property type="protein sequence ID" value="EXJ13583.1"/>
    <property type="molecule type" value="Genomic_DNA"/>
</dbReference>
<accession>W9V260</accession>
<dbReference type="GO" id="GO:0005829">
    <property type="term" value="C:cytosol"/>
    <property type="evidence" value="ECO:0007669"/>
    <property type="project" value="TreeGrafter"/>
</dbReference>
<proteinExistence type="predicted"/>
<dbReference type="Gene3D" id="3.40.50.300">
    <property type="entry name" value="P-loop containing nucleotide triphosphate hydrolases"/>
    <property type="match status" value="2"/>
</dbReference>
<dbReference type="InterPro" id="IPR000212">
    <property type="entry name" value="DNA_helicase_UvrD/REP"/>
</dbReference>
<dbReference type="InterPro" id="IPR011528">
    <property type="entry name" value="NERD"/>
</dbReference>
<dbReference type="eggNOG" id="COG0210">
    <property type="taxonomic scope" value="Bacteria"/>
</dbReference>
<dbReference type="OrthoDB" id="7066673at2"/>
<keyword evidence="3" id="KW-1185">Reference proteome</keyword>
<dbReference type="AlphaFoldDB" id="W9V260"/>
<dbReference type="SUPFAM" id="SSF52540">
    <property type="entry name" value="P-loop containing nucleoside triphosphate hydrolases"/>
    <property type="match status" value="1"/>
</dbReference>
<dbReference type="GO" id="GO:0043138">
    <property type="term" value="F:3'-5' DNA helicase activity"/>
    <property type="evidence" value="ECO:0007669"/>
    <property type="project" value="TreeGrafter"/>
</dbReference>
<evidence type="ECO:0000259" key="1">
    <source>
        <dbReference type="Pfam" id="PF08378"/>
    </source>
</evidence>
<sequence length="581" mass="63573">MAVMYPTPLPNYVLADPLRSTEVRVHRLLEAQLPDEWHVFYSRPWLGLHPDGGEVEGEADFVAVHPKTGMLVLEVKGGVVSRNGTTGEWTSRDRHGIVHSIKDPVRQAGRSRHRLLEKIRESRLWDQGFLNARHGVVLPDSGRPEHDLGPDMPLRIFAFMDDCKELGKWVEGRLAADPDPRATPPGPRGVEAIRRLLAADFELTPTLRSAYEIAERRIDRLTAEQFQLLEQLACNPRMIIRGGAGTGKTMLAVEKAMRLAAAGQRTLLTCYNQPLGHHLQRLCSGVANLTARSFHQLCRQCAAQAETLPAGSGEGRDYFEQTLPQALLDAVETNRSLRFDAIVADEGQDFPGSWWAVLELCLTDAENDPFYIFLDDNQRVHFRQSDAPAYPAFLLTQNLRNAREIFTAAAPLYSGGVWLGSGPTGGSVSFIEAETAGTATARLRQWIGRMTNRERLAPRDLAILSPDAAMAGMLRNAGVTGGIPSCAAHEARDNAIVIDSVRRFKGLERAAVAVCCVDQLVSSTELMYVALTRAHLGLTLIGPAAVLGELKRTIATGSGSANCCGTGNEHNHQGQDALELP</sequence>
<name>W9V260_9GAMM</name>
<dbReference type="GO" id="GO:0005524">
    <property type="term" value="F:ATP binding"/>
    <property type="evidence" value="ECO:0007669"/>
    <property type="project" value="InterPro"/>
</dbReference>
<dbReference type="RefSeq" id="WP_043756699.1">
    <property type="nucleotide sequence ID" value="NZ_AONC01000063.1"/>
</dbReference>
<evidence type="ECO:0000313" key="3">
    <source>
        <dbReference type="Proteomes" id="UP000019460"/>
    </source>
</evidence>
<dbReference type="PANTHER" id="PTHR11070">
    <property type="entry name" value="UVRD / RECB / PCRA DNA HELICASE FAMILY MEMBER"/>
    <property type="match status" value="1"/>
</dbReference>
<dbReference type="GO" id="GO:0003677">
    <property type="term" value="F:DNA binding"/>
    <property type="evidence" value="ECO:0007669"/>
    <property type="project" value="InterPro"/>
</dbReference>